<organism evidence="1 2">
    <name type="scientific">Eumeta variegata</name>
    <name type="common">Bagworm moth</name>
    <name type="synonym">Eumeta japonica</name>
    <dbReference type="NCBI Taxonomy" id="151549"/>
    <lineage>
        <taxon>Eukaryota</taxon>
        <taxon>Metazoa</taxon>
        <taxon>Ecdysozoa</taxon>
        <taxon>Arthropoda</taxon>
        <taxon>Hexapoda</taxon>
        <taxon>Insecta</taxon>
        <taxon>Pterygota</taxon>
        <taxon>Neoptera</taxon>
        <taxon>Endopterygota</taxon>
        <taxon>Lepidoptera</taxon>
        <taxon>Glossata</taxon>
        <taxon>Ditrysia</taxon>
        <taxon>Tineoidea</taxon>
        <taxon>Psychidae</taxon>
        <taxon>Oiketicinae</taxon>
        <taxon>Eumeta</taxon>
    </lineage>
</organism>
<accession>A0A4C1T3J9</accession>
<name>A0A4C1T3J9_EUMVA</name>
<proteinExistence type="predicted"/>
<evidence type="ECO:0000313" key="1">
    <source>
        <dbReference type="EMBL" id="GBP09079.1"/>
    </source>
</evidence>
<sequence>MNKLKDAKPHQEAAPECTGARVRTVIKLSMHNSQREGAFAFYASPAPRRRPSTASPAADTVFKVIYGSEVGLGPQGNYQELNMFTNDKRQEQNRDEYGTEIALPAVWKQTQERRCGS</sequence>
<dbReference type="AlphaFoldDB" id="A0A4C1T3J9"/>
<reference evidence="1 2" key="1">
    <citation type="journal article" date="2019" name="Commun. Biol.">
        <title>The bagworm genome reveals a unique fibroin gene that provides high tensile strength.</title>
        <authorList>
            <person name="Kono N."/>
            <person name="Nakamura H."/>
            <person name="Ohtoshi R."/>
            <person name="Tomita M."/>
            <person name="Numata K."/>
            <person name="Arakawa K."/>
        </authorList>
    </citation>
    <scope>NUCLEOTIDE SEQUENCE [LARGE SCALE GENOMIC DNA]</scope>
</reference>
<dbReference type="Proteomes" id="UP000299102">
    <property type="component" value="Unassembled WGS sequence"/>
</dbReference>
<comment type="caution">
    <text evidence="1">The sequence shown here is derived from an EMBL/GenBank/DDBJ whole genome shotgun (WGS) entry which is preliminary data.</text>
</comment>
<dbReference type="EMBL" id="BGZK01000033">
    <property type="protein sequence ID" value="GBP09079.1"/>
    <property type="molecule type" value="Genomic_DNA"/>
</dbReference>
<evidence type="ECO:0000313" key="2">
    <source>
        <dbReference type="Proteomes" id="UP000299102"/>
    </source>
</evidence>
<gene>
    <name evidence="1" type="ORF">EVAR_78407_1</name>
</gene>
<protein>
    <submittedName>
        <fullName evidence="1">Uncharacterized protein</fullName>
    </submittedName>
</protein>
<keyword evidence="2" id="KW-1185">Reference proteome</keyword>